<reference evidence="1" key="2">
    <citation type="journal article" date="2007" name="Science">
        <title>Draft genome sequence of the sexually transmitted pathogen Trichomonas vaginalis.</title>
        <authorList>
            <person name="Carlton J.M."/>
            <person name="Hirt R.P."/>
            <person name="Silva J.C."/>
            <person name="Delcher A.L."/>
            <person name="Schatz M."/>
            <person name="Zhao Q."/>
            <person name="Wortman J.R."/>
            <person name="Bidwell S.L."/>
            <person name="Alsmark U.C.M."/>
            <person name="Besteiro S."/>
            <person name="Sicheritz-Ponten T."/>
            <person name="Noel C.J."/>
            <person name="Dacks J.B."/>
            <person name="Foster P.G."/>
            <person name="Simillion C."/>
            <person name="Van de Peer Y."/>
            <person name="Miranda-Saavedra D."/>
            <person name="Barton G.J."/>
            <person name="Westrop G.D."/>
            <person name="Mueller S."/>
            <person name="Dessi D."/>
            <person name="Fiori P.L."/>
            <person name="Ren Q."/>
            <person name="Paulsen I."/>
            <person name="Zhang H."/>
            <person name="Bastida-Corcuera F.D."/>
            <person name="Simoes-Barbosa A."/>
            <person name="Brown M.T."/>
            <person name="Hayes R.D."/>
            <person name="Mukherjee M."/>
            <person name="Okumura C.Y."/>
            <person name="Schneider R."/>
            <person name="Smith A.J."/>
            <person name="Vanacova S."/>
            <person name="Villalvazo M."/>
            <person name="Haas B.J."/>
            <person name="Pertea M."/>
            <person name="Feldblyum T.V."/>
            <person name="Utterback T.R."/>
            <person name="Shu C.L."/>
            <person name="Osoegawa K."/>
            <person name="de Jong P.J."/>
            <person name="Hrdy I."/>
            <person name="Horvathova L."/>
            <person name="Zubacova Z."/>
            <person name="Dolezal P."/>
            <person name="Malik S.B."/>
            <person name="Logsdon J.M. Jr."/>
            <person name="Henze K."/>
            <person name="Gupta A."/>
            <person name="Wang C.C."/>
            <person name="Dunne R.L."/>
            <person name="Upcroft J.A."/>
            <person name="Upcroft P."/>
            <person name="White O."/>
            <person name="Salzberg S.L."/>
            <person name="Tang P."/>
            <person name="Chiu C.-H."/>
            <person name="Lee Y.-S."/>
            <person name="Embley T.M."/>
            <person name="Coombs G.H."/>
            <person name="Mottram J.C."/>
            <person name="Tachezy J."/>
            <person name="Fraser-Liggett C.M."/>
            <person name="Johnson P.J."/>
        </authorList>
    </citation>
    <scope>NUCLEOTIDE SEQUENCE [LARGE SCALE GENOMIC DNA]</scope>
    <source>
        <strain evidence="1">G3</strain>
    </source>
</reference>
<evidence type="ECO:0000313" key="2">
    <source>
        <dbReference type="Proteomes" id="UP000001542"/>
    </source>
</evidence>
<dbReference type="Proteomes" id="UP000001542">
    <property type="component" value="Unassembled WGS sequence"/>
</dbReference>
<gene>
    <name evidence="1" type="ORF">TVAG_002880</name>
</gene>
<protein>
    <submittedName>
        <fullName evidence="1">Uncharacterized protein</fullName>
    </submittedName>
</protein>
<evidence type="ECO:0000313" key="1">
    <source>
        <dbReference type="EMBL" id="EAY01833.1"/>
    </source>
</evidence>
<name>A2EZR1_TRIV3</name>
<dbReference type="EMBL" id="DS113555">
    <property type="protein sequence ID" value="EAY01833.1"/>
    <property type="molecule type" value="Genomic_DNA"/>
</dbReference>
<reference evidence="1" key="1">
    <citation type="submission" date="2006-10" db="EMBL/GenBank/DDBJ databases">
        <authorList>
            <person name="Amadeo P."/>
            <person name="Zhao Q."/>
            <person name="Wortman J."/>
            <person name="Fraser-Liggett C."/>
            <person name="Carlton J."/>
        </authorList>
    </citation>
    <scope>NUCLEOTIDE SEQUENCE</scope>
    <source>
        <strain evidence="1">G3</strain>
    </source>
</reference>
<dbReference type="VEuPathDB" id="TrichDB:TVAG_002880"/>
<dbReference type="VEuPathDB" id="TrichDB:TVAGG3_0816300"/>
<proteinExistence type="predicted"/>
<keyword evidence="2" id="KW-1185">Reference proteome</keyword>
<accession>A2EZR1</accession>
<dbReference type="AlphaFoldDB" id="A2EZR1"/>
<dbReference type="InParanoid" id="A2EZR1"/>
<dbReference type="KEGG" id="tva:4759658"/>
<sequence length="128" mass="15181">MTEPHRTNEFFATQLPASIIDSLECKDELNPDDFEIIEQQNGYFNIQEEAKNRIKLLRKLQIYVGKIATGMELDGSIDHEKYLYTMLVENWKQNNKDKQLDNYEEIANELDDLLKNENYENIKQMLSF</sequence>
<dbReference type="RefSeq" id="XP_001314380.1">
    <property type="nucleotide sequence ID" value="XM_001314361.1"/>
</dbReference>
<organism evidence="1 2">
    <name type="scientific">Trichomonas vaginalis (strain ATCC PRA-98 / G3)</name>
    <dbReference type="NCBI Taxonomy" id="412133"/>
    <lineage>
        <taxon>Eukaryota</taxon>
        <taxon>Metamonada</taxon>
        <taxon>Parabasalia</taxon>
        <taxon>Trichomonadida</taxon>
        <taxon>Trichomonadidae</taxon>
        <taxon>Trichomonas</taxon>
    </lineage>
</organism>